<feature type="signal peptide" evidence="1">
    <location>
        <begin position="1"/>
        <end position="19"/>
    </location>
</feature>
<evidence type="ECO:0000313" key="3">
    <source>
        <dbReference type="Proteomes" id="UP000663992"/>
    </source>
</evidence>
<dbReference type="EMBL" id="JAFKCS010000036">
    <property type="protein sequence ID" value="MBN7822224.1"/>
    <property type="molecule type" value="Genomic_DNA"/>
</dbReference>
<protein>
    <recommendedName>
        <fullName evidence="4">Lipoprotein</fullName>
    </recommendedName>
</protein>
<evidence type="ECO:0008006" key="4">
    <source>
        <dbReference type="Google" id="ProtNLM"/>
    </source>
</evidence>
<organism evidence="2 3">
    <name type="scientific">Bowmanella yangjiangensis</name>
    <dbReference type="NCBI Taxonomy" id="2811230"/>
    <lineage>
        <taxon>Bacteria</taxon>
        <taxon>Pseudomonadati</taxon>
        <taxon>Pseudomonadota</taxon>
        <taxon>Gammaproteobacteria</taxon>
        <taxon>Alteromonadales</taxon>
        <taxon>Alteromonadaceae</taxon>
        <taxon>Bowmanella</taxon>
    </lineage>
</organism>
<dbReference type="RefSeq" id="WP_206596172.1">
    <property type="nucleotide sequence ID" value="NZ_JAFKCS010000036.1"/>
</dbReference>
<reference evidence="2 3" key="1">
    <citation type="submission" date="2021-03" db="EMBL/GenBank/DDBJ databases">
        <title>novel species isolated from a fishpond in China.</title>
        <authorList>
            <person name="Lu H."/>
            <person name="Cai Z."/>
        </authorList>
    </citation>
    <scope>NUCLEOTIDE SEQUENCE [LARGE SCALE GENOMIC DNA]</scope>
    <source>
        <strain evidence="2 3">Y57</strain>
    </source>
</reference>
<comment type="caution">
    <text evidence="2">The sequence shown here is derived from an EMBL/GenBank/DDBJ whole genome shotgun (WGS) entry which is preliminary data.</text>
</comment>
<dbReference type="Proteomes" id="UP000663992">
    <property type="component" value="Unassembled WGS sequence"/>
</dbReference>
<keyword evidence="3" id="KW-1185">Reference proteome</keyword>
<evidence type="ECO:0000313" key="2">
    <source>
        <dbReference type="EMBL" id="MBN7822224.1"/>
    </source>
</evidence>
<sequence>MRAAIPLLAITLLAGCAQQNIGPAPAMTDAPVCYSKAQCDAMWAEAMASAPLIGGMRIQTATDTYLQTYNATDFGRMGAMARKMPRPDGSTAIESRFTCYFSCGHEAIKAVNLFNERVSKAGAGFGGAAPQKAAGAADSAPGQLSKEQWRAQQLEQLKSETGLSYDEYQRRYRQIMAD</sequence>
<evidence type="ECO:0000256" key="1">
    <source>
        <dbReference type="SAM" id="SignalP"/>
    </source>
</evidence>
<gene>
    <name evidence="2" type="ORF">J0A65_20330</name>
</gene>
<keyword evidence="1" id="KW-0732">Signal</keyword>
<accession>A0ABS3D093</accession>
<proteinExistence type="predicted"/>
<name>A0ABS3D093_9ALTE</name>
<feature type="chain" id="PRO_5046274712" description="Lipoprotein" evidence="1">
    <location>
        <begin position="20"/>
        <end position="178"/>
    </location>
</feature>
<dbReference type="PROSITE" id="PS51257">
    <property type="entry name" value="PROKAR_LIPOPROTEIN"/>
    <property type="match status" value="1"/>
</dbReference>